<evidence type="ECO:0000256" key="6">
    <source>
        <dbReference type="ARBA" id="ARBA00022840"/>
    </source>
</evidence>
<dbReference type="InterPro" id="IPR003439">
    <property type="entry name" value="ABC_transporter-like_ATP-bd"/>
</dbReference>
<comment type="similarity">
    <text evidence="10">Belongs to the ABC transporter superfamily. Lipid exporter (TC 3.A.1.106) family.</text>
</comment>
<dbReference type="PROSITE" id="PS50893">
    <property type="entry name" value="ABC_TRANSPORTER_2"/>
    <property type="match status" value="1"/>
</dbReference>
<evidence type="ECO:0000256" key="9">
    <source>
        <dbReference type="ARBA" id="ARBA00055053"/>
    </source>
</evidence>
<evidence type="ECO:0000256" key="5">
    <source>
        <dbReference type="ARBA" id="ARBA00022741"/>
    </source>
</evidence>
<reference evidence="16 17" key="1">
    <citation type="submission" date="2019-08" db="EMBL/GenBank/DDBJ databases">
        <title>In-depth cultivation of the pig gut microbiome towards novel bacterial diversity and tailored functional studies.</title>
        <authorList>
            <person name="Wylensek D."/>
            <person name="Hitch T.C.A."/>
            <person name="Clavel T."/>
        </authorList>
    </citation>
    <scope>NUCLEOTIDE SEQUENCE [LARGE SCALE GENOMIC DNA]</scope>
    <source>
        <strain evidence="16 17">CA-Schmier-601-WT-1</strain>
    </source>
</reference>
<dbReference type="GO" id="GO:0005524">
    <property type="term" value="F:ATP binding"/>
    <property type="evidence" value="ECO:0007669"/>
    <property type="project" value="UniProtKB-KW"/>
</dbReference>
<dbReference type="AlphaFoldDB" id="A0A6N7XQT8"/>
<dbReference type="CDD" id="cd03254">
    <property type="entry name" value="ABCC_Glucan_exporter_like"/>
    <property type="match status" value="1"/>
</dbReference>
<dbReference type="Pfam" id="PF00664">
    <property type="entry name" value="ABC_membrane"/>
    <property type="match status" value="1"/>
</dbReference>
<dbReference type="PROSITE" id="PS00211">
    <property type="entry name" value="ABC_TRANSPORTER_1"/>
    <property type="match status" value="1"/>
</dbReference>
<evidence type="ECO:0000256" key="1">
    <source>
        <dbReference type="ARBA" id="ARBA00004651"/>
    </source>
</evidence>
<dbReference type="InterPro" id="IPR017871">
    <property type="entry name" value="ABC_transporter-like_CS"/>
</dbReference>
<dbReference type="InterPro" id="IPR027417">
    <property type="entry name" value="P-loop_NTPase"/>
</dbReference>
<keyword evidence="5" id="KW-0547">Nucleotide-binding</keyword>
<feature type="transmembrane region" description="Helical" evidence="13">
    <location>
        <begin position="176"/>
        <end position="194"/>
    </location>
</feature>
<dbReference type="Gene3D" id="1.20.1560.10">
    <property type="entry name" value="ABC transporter type 1, transmembrane domain"/>
    <property type="match status" value="1"/>
</dbReference>
<keyword evidence="2" id="KW-0813">Transport</keyword>
<dbReference type="FunFam" id="3.40.50.300:FF:000287">
    <property type="entry name" value="Multidrug ABC transporter ATP-binding protein"/>
    <property type="match status" value="1"/>
</dbReference>
<feature type="transmembrane region" description="Helical" evidence="13">
    <location>
        <begin position="98"/>
        <end position="123"/>
    </location>
</feature>
<comment type="caution">
    <text evidence="16">The sequence shown here is derived from an EMBL/GenBank/DDBJ whole genome shotgun (WGS) entry which is preliminary data.</text>
</comment>
<evidence type="ECO:0000259" key="14">
    <source>
        <dbReference type="PROSITE" id="PS50893"/>
    </source>
</evidence>
<evidence type="ECO:0000256" key="3">
    <source>
        <dbReference type="ARBA" id="ARBA00022475"/>
    </source>
</evidence>
<feature type="transmembrane region" description="Helical" evidence="13">
    <location>
        <begin position="44"/>
        <end position="64"/>
    </location>
</feature>
<feature type="transmembrane region" description="Helical" evidence="13">
    <location>
        <begin position="200"/>
        <end position="219"/>
    </location>
</feature>
<dbReference type="GO" id="GO:0015421">
    <property type="term" value="F:ABC-type oligopeptide transporter activity"/>
    <property type="evidence" value="ECO:0007669"/>
    <property type="project" value="TreeGrafter"/>
</dbReference>
<dbReference type="InterPro" id="IPR036640">
    <property type="entry name" value="ABC1_TM_sf"/>
</dbReference>
<dbReference type="RefSeq" id="WP_154433584.1">
    <property type="nucleotide sequence ID" value="NZ_VUNC01000001.1"/>
</dbReference>
<accession>A0A6N7XQT8</accession>
<dbReference type="InterPro" id="IPR003593">
    <property type="entry name" value="AAA+_ATPase"/>
</dbReference>
<dbReference type="PANTHER" id="PTHR43394">
    <property type="entry name" value="ATP-DEPENDENT PERMEASE MDL1, MITOCHONDRIAL"/>
    <property type="match status" value="1"/>
</dbReference>
<keyword evidence="7 13" id="KW-1133">Transmembrane helix</keyword>
<keyword evidence="3" id="KW-1003">Cell membrane</keyword>
<dbReference type="Gene3D" id="3.40.50.300">
    <property type="entry name" value="P-loop containing nucleotide triphosphate hydrolases"/>
    <property type="match status" value="1"/>
</dbReference>
<dbReference type="SUPFAM" id="SSF52540">
    <property type="entry name" value="P-loop containing nucleoside triphosphate hydrolases"/>
    <property type="match status" value="1"/>
</dbReference>
<dbReference type="PROSITE" id="PS50929">
    <property type="entry name" value="ABC_TM1F"/>
    <property type="match status" value="1"/>
</dbReference>
<feature type="region of interest" description="Disordered" evidence="12">
    <location>
        <begin position="1"/>
        <end position="27"/>
    </location>
</feature>
<evidence type="ECO:0000256" key="4">
    <source>
        <dbReference type="ARBA" id="ARBA00022692"/>
    </source>
</evidence>
<feature type="domain" description="ABC transporter" evidence="14">
    <location>
        <begin position="383"/>
        <end position="617"/>
    </location>
</feature>
<dbReference type="CDD" id="cd18547">
    <property type="entry name" value="ABC_6TM_Tm288_like"/>
    <property type="match status" value="1"/>
</dbReference>
<dbReference type="Proteomes" id="UP000469325">
    <property type="component" value="Unassembled WGS sequence"/>
</dbReference>
<evidence type="ECO:0000256" key="11">
    <source>
        <dbReference type="ARBA" id="ARBA00071747"/>
    </source>
</evidence>
<evidence type="ECO:0000256" key="8">
    <source>
        <dbReference type="ARBA" id="ARBA00023136"/>
    </source>
</evidence>
<keyword evidence="6 16" id="KW-0067">ATP-binding</keyword>
<keyword evidence="17" id="KW-1185">Reference proteome</keyword>
<dbReference type="EMBL" id="VUNC01000001">
    <property type="protein sequence ID" value="MST71841.1"/>
    <property type="molecule type" value="Genomic_DNA"/>
</dbReference>
<name>A0A6N7XQT8_9ACTN</name>
<keyword evidence="8 13" id="KW-0472">Membrane</keyword>
<gene>
    <name evidence="16" type="ORF">FYJ68_01780</name>
</gene>
<proteinExistence type="inferred from homology"/>
<dbReference type="InterPro" id="IPR039421">
    <property type="entry name" value="Type_1_exporter"/>
</dbReference>
<dbReference type="SUPFAM" id="SSF90123">
    <property type="entry name" value="ABC transporter transmembrane region"/>
    <property type="match status" value="1"/>
</dbReference>
<evidence type="ECO:0000256" key="2">
    <source>
        <dbReference type="ARBA" id="ARBA00022448"/>
    </source>
</evidence>
<dbReference type="PANTHER" id="PTHR43394:SF1">
    <property type="entry name" value="ATP-BINDING CASSETTE SUB-FAMILY B MEMBER 10, MITOCHONDRIAL"/>
    <property type="match status" value="1"/>
</dbReference>
<evidence type="ECO:0000256" key="10">
    <source>
        <dbReference type="ARBA" id="ARBA00061644"/>
    </source>
</evidence>
<comment type="function">
    <text evidence="9">ABC transporter involved in fatty acid import. Transmembrane domains (TMD) form a pore in the membrane and the ATP-binding domain (NBD) is responsible for energy generation.</text>
</comment>
<evidence type="ECO:0000313" key="16">
    <source>
        <dbReference type="EMBL" id="MST71841.1"/>
    </source>
</evidence>
<dbReference type="Pfam" id="PF00005">
    <property type="entry name" value="ABC_tran"/>
    <property type="match status" value="1"/>
</dbReference>
<evidence type="ECO:0000256" key="13">
    <source>
        <dbReference type="SAM" id="Phobius"/>
    </source>
</evidence>
<dbReference type="GO" id="GO:0016887">
    <property type="term" value="F:ATP hydrolysis activity"/>
    <property type="evidence" value="ECO:0007669"/>
    <property type="project" value="InterPro"/>
</dbReference>
<evidence type="ECO:0000256" key="7">
    <source>
        <dbReference type="ARBA" id="ARBA00022989"/>
    </source>
</evidence>
<protein>
    <recommendedName>
        <fullName evidence="11">Fatty acid ABC transporter ATP-binding/permease protein</fullName>
    </recommendedName>
</protein>
<feature type="transmembrane region" description="Helical" evidence="13">
    <location>
        <begin position="290"/>
        <end position="312"/>
    </location>
</feature>
<evidence type="ECO:0000256" key="12">
    <source>
        <dbReference type="SAM" id="MobiDB-lite"/>
    </source>
</evidence>
<evidence type="ECO:0000259" key="15">
    <source>
        <dbReference type="PROSITE" id="PS50929"/>
    </source>
</evidence>
<dbReference type="SMART" id="SM00382">
    <property type="entry name" value="AAA"/>
    <property type="match status" value="1"/>
</dbReference>
<keyword evidence="4 13" id="KW-0812">Transmembrane</keyword>
<organism evidence="16 17">
    <name type="scientific">Olsenella porci</name>
    <dbReference type="NCBI Taxonomy" id="2652279"/>
    <lineage>
        <taxon>Bacteria</taxon>
        <taxon>Bacillati</taxon>
        <taxon>Actinomycetota</taxon>
        <taxon>Coriobacteriia</taxon>
        <taxon>Coriobacteriales</taxon>
        <taxon>Atopobiaceae</taxon>
        <taxon>Olsenella</taxon>
    </lineage>
</organism>
<evidence type="ECO:0000313" key="17">
    <source>
        <dbReference type="Proteomes" id="UP000469325"/>
    </source>
</evidence>
<dbReference type="GO" id="GO:0005886">
    <property type="term" value="C:plasma membrane"/>
    <property type="evidence" value="ECO:0007669"/>
    <property type="project" value="UniProtKB-SubCell"/>
</dbReference>
<dbReference type="InterPro" id="IPR011527">
    <property type="entry name" value="ABC1_TM_dom"/>
</dbReference>
<comment type="subcellular location">
    <subcellularLocation>
        <location evidence="1">Cell membrane</location>
        <topology evidence="1">Multi-pass membrane protein</topology>
    </subcellularLocation>
</comment>
<dbReference type="FunFam" id="1.20.1560.10:FF:000011">
    <property type="entry name" value="Multidrug ABC transporter ATP-binding protein"/>
    <property type="match status" value="1"/>
</dbReference>
<feature type="domain" description="ABC transmembrane type-1" evidence="15">
    <location>
        <begin position="51"/>
        <end position="343"/>
    </location>
</feature>
<sequence length="623" mass="67805">MAERVEQPRQTPRPHGPGSRMAPGEKAKDFGGTIRKLLRYMGPYRVGLVSAIILAMASVVFSVVGPKILGNATTEVIRGVQASAAGKGGIDFALIGRILVTLLCIYLASAAASGIQSWIMTGITQRVVYRMRGEIADKISKVPLSYFDGKAISKGDVLSRMTNDVDTLSQSLNQGLIQLVTSITQVVGVAVMMISISLPLAGVTFVTLPVSAAILAVLIKRSQRYFALQQQQLGAVNGRVEEDFSGQVVIQAFDRTEQAVQRFEEENDRLYESAWKSQFLSGLMQPLMNLVGNMGYVGVVVVGAGLAVTGAIQPGDIQSFIQYVKNFTQPITQLATVSNVLQQMAACAERVFEFLEAPEEEETARPDSATGEVPAIGRAAGRVDFDDVSFGYLPGKTIIHDFSANVEPGKTVAIVGPTGAGKTTLMKLLLRFYDVDSGSLSVDGHDVRDVTRADLRQNFSMVLQDAWLFKGTIRENIRFGRLDATDEEVEAAARYAHCEHFIKTLPGGYDFELDEGATNISQGQRQLLTIARAVLADRPILILDEATSNVDTRTEWRIQRAMDKLMAGRTSFVIAHRLSTIRNADTILVLRDGDIVEKGTHEELLAAGGFYAQLYQSQFDEVA</sequence>